<dbReference type="InterPro" id="IPR035979">
    <property type="entry name" value="RBD_domain_sf"/>
</dbReference>
<dbReference type="SMART" id="SM00360">
    <property type="entry name" value="RRM"/>
    <property type="match status" value="2"/>
</dbReference>
<sequence>MGDKMEGVVSGGGAIDPKYGVPIETCINNLCERQNVEHLKTAVRRIFQHYGEVIDVIAKSSLRRKGQAFVVFDSEKSGLGAVDKAIDQMNGFEVFGKPMRVERARTPSDATVKRLAPEKFEEHKRKRLMLKERKQAEEDAKAQANPAAAAEKPRAKPGAAAMIPDEFVRPNKTLFVQSIPYEIEESDLTAIFERFEGFKEVRYVKLRAVAFVEFENEQYSITAKEQTADVRVGKDQKQLKISYQRA</sequence>
<dbReference type="Gene3D" id="3.30.70.330">
    <property type="match status" value="2"/>
</dbReference>
<dbReference type="InterPro" id="IPR012677">
    <property type="entry name" value="Nucleotide-bd_a/b_plait_sf"/>
</dbReference>
<dbReference type="OrthoDB" id="266020at2759"/>
<dbReference type="EMBL" id="ML976752">
    <property type="protein sequence ID" value="KAF1966021.1"/>
    <property type="molecule type" value="Genomic_DNA"/>
</dbReference>
<dbReference type="CDD" id="cd12247">
    <property type="entry name" value="RRM2_U1A_like"/>
    <property type="match status" value="1"/>
</dbReference>
<dbReference type="Proteomes" id="UP000800036">
    <property type="component" value="Unassembled WGS sequence"/>
</dbReference>
<protein>
    <submittedName>
        <fullName evidence="5">U2 small nuclear ribonucleo protein B</fullName>
    </submittedName>
</protein>
<accession>A0A6A5UM69</accession>
<evidence type="ECO:0000313" key="5">
    <source>
        <dbReference type="EMBL" id="KAF1966021.1"/>
    </source>
</evidence>
<feature type="domain" description="RRM" evidence="4">
    <location>
        <begin position="172"/>
        <end position="246"/>
    </location>
</feature>
<evidence type="ECO:0000256" key="2">
    <source>
        <dbReference type="PROSITE-ProRule" id="PRU00176"/>
    </source>
</evidence>
<keyword evidence="6" id="KW-1185">Reference proteome</keyword>
<dbReference type="GO" id="GO:0003723">
    <property type="term" value="F:RNA binding"/>
    <property type="evidence" value="ECO:0007669"/>
    <property type="project" value="UniProtKB-UniRule"/>
</dbReference>
<evidence type="ECO:0000256" key="3">
    <source>
        <dbReference type="SAM" id="MobiDB-lite"/>
    </source>
</evidence>
<keyword evidence="1 2" id="KW-0694">RNA-binding</keyword>
<dbReference type="SUPFAM" id="SSF54928">
    <property type="entry name" value="RNA-binding domain, RBD"/>
    <property type="match status" value="1"/>
</dbReference>
<dbReference type="Pfam" id="PF00076">
    <property type="entry name" value="RRM_1"/>
    <property type="match status" value="2"/>
</dbReference>
<gene>
    <name evidence="5" type="ORF">BU23DRAFT_545058</name>
</gene>
<reference evidence="5" key="1">
    <citation type="journal article" date="2020" name="Stud. Mycol.">
        <title>101 Dothideomycetes genomes: a test case for predicting lifestyles and emergence of pathogens.</title>
        <authorList>
            <person name="Haridas S."/>
            <person name="Albert R."/>
            <person name="Binder M."/>
            <person name="Bloem J."/>
            <person name="Labutti K."/>
            <person name="Salamov A."/>
            <person name="Andreopoulos B."/>
            <person name="Baker S."/>
            <person name="Barry K."/>
            <person name="Bills G."/>
            <person name="Bluhm B."/>
            <person name="Cannon C."/>
            <person name="Castanera R."/>
            <person name="Culley D."/>
            <person name="Daum C."/>
            <person name="Ezra D."/>
            <person name="Gonzalez J."/>
            <person name="Henrissat B."/>
            <person name="Kuo A."/>
            <person name="Liang C."/>
            <person name="Lipzen A."/>
            <person name="Lutzoni F."/>
            <person name="Magnuson J."/>
            <person name="Mondo S."/>
            <person name="Nolan M."/>
            <person name="Ohm R."/>
            <person name="Pangilinan J."/>
            <person name="Park H.-J."/>
            <person name="Ramirez L."/>
            <person name="Alfaro M."/>
            <person name="Sun H."/>
            <person name="Tritt A."/>
            <person name="Yoshinaga Y."/>
            <person name="Zwiers L.-H."/>
            <person name="Turgeon B."/>
            <person name="Goodwin S."/>
            <person name="Spatafora J."/>
            <person name="Crous P."/>
            <person name="Grigoriev I."/>
        </authorList>
    </citation>
    <scope>NUCLEOTIDE SEQUENCE</scope>
    <source>
        <strain evidence="5">CBS 107.79</strain>
    </source>
</reference>
<evidence type="ECO:0000313" key="6">
    <source>
        <dbReference type="Proteomes" id="UP000800036"/>
    </source>
</evidence>
<dbReference type="AlphaFoldDB" id="A0A6A5UM69"/>
<organism evidence="5 6">
    <name type="scientific">Bimuria novae-zelandiae CBS 107.79</name>
    <dbReference type="NCBI Taxonomy" id="1447943"/>
    <lineage>
        <taxon>Eukaryota</taxon>
        <taxon>Fungi</taxon>
        <taxon>Dikarya</taxon>
        <taxon>Ascomycota</taxon>
        <taxon>Pezizomycotina</taxon>
        <taxon>Dothideomycetes</taxon>
        <taxon>Pleosporomycetidae</taxon>
        <taxon>Pleosporales</taxon>
        <taxon>Massarineae</taxon>
        <taxon>Didymosphaeriaceae</taxon>
        <taxon>Bimuria</taxon>
    </lineage>
</organism>
<dbReference type="InterPro" id="IPR000504">
    <property type="entry name" value="RRM_dom"/>
</dbReference>
<feature type="compositionally biased region" description="Low complexity" evidence="3">
    <location>
        <begin position="142"/>
        <end position="156"/>
    </location>
</feature>
<evidence type="ECO:0000259" key="4">
    <source>
        <dbReference type="PROSITE" id="PS50102"/>
    </source>
</evidence>
<dbReference type="FunFam" id="3.30.70.330:FF:000029">
    <property type="entry name" value="U2 small nuclear ribonucleoprotein B"/>
    <property type="match status" value="1"/>
</dbReference>
<dbReference type="PROSITE" id="PS50102">
    <property type="entry name" value="RRM"/>
    <property type="match status" value="2"/>
</dbReference>
<feature type="domain" description="RRM" evidence="4">
    <location>
        <begin position="27"/>
        <end position="106"/>
    </location>
</feature>
<evidence type="ECO:0000256" key="1">
    <source>
        <dbReference type="ARBA" id="ARBA00022884"/>
    </source>
</evidence>
<feature type="region of interest" description="Disordered" evidence="3">
    <location>
        <begin position="134"/>
        <end position="156"/>
    </location>
</feature>
<name>A0A6A5UM69_9PLEO</name>
<proteinExistence type="predicted"/>
<dbReference type="PANTHER" id="PTHR10501">
    <property type="entry name" value="U1 SMALL NUCLEAR RIBONUCLEOPROTEIN A/U2 SMALL NUCLEAR RIBONUCLEOPROTEIN B"/>
    <property type="match status" value="1"/>
</dbReference>